<dbReference type="SMART" id="SM00421">
    <property type="entry name" value="HTH_LUXR"/>
    <property type="match status" value="1"/>
</dbReference>
<dbReference type="EMBL" id="JBHSJB010000022">
    <property type="protein sequence ID" value="MFC5056500.1"/>
    <property type="molecule type" value="Genomic_DNA"/>
</dbReference>
<keyword evidence="2" id="KW-0067">ATP-binding</keyword>
<organism evidence="5 6">
    <name type="scientific">Saccharothrix xinjiangensis</name>
    <dbReference type="NCBI Taxonomy" id="204798"/>
    <lineage>
        <taxon>Bacteria</taxon>
        <taxon>Bacillati</taxon>
        <taxon>Actinomycetota</taxon>
        <taxon>Actinomycetes</taxon>
        <taxon>Pseudonocardiales</taxon>
        <taxon>Pseudonocardiaceae</taxon>
        <taxon>Saccharothrix</taxon>
    </lineage>
</organism>
<keyword evidence="1" id="KW-0547">Nucleotide-binding</keyword>
<reference evidence="6" key="1">
    <citation type="journal article" date="2019" name="Int. J. Syst. Evol. Microbiol.">
        <title>The Global Catalogue of Microorganisms (GCM) 10K type strain sequencing project: providing services to taxonomists for standard genome sequencing and annotation.</title>
        <authorList>
            <consortium name="The Broad Institute Genomics Platform"/>
            <consortium name="The Broad Institute Genome Sequencing Center for Infectious Disease"/>
            <person name="Wu L."/>
            <person name="Ma J."/>
        </authorList>
    </citation>
    <scope>NUCLEOTIDE SEQUENCE [LARGE SCALE GENOMIC DNA]</scope>
    <source>
        <strain evidence="6">KCTC 12848</strain>
    </source>
</reference>
<dbReference type="PANTHER" id="PTHR16305:SF35">
    <property type="entry name" value="TRANSCRIPTIONAL ACTIVATOR DOMAIN"/>
    <property type="match status" value="1"/>
</dbReference>
<accession>A0ABV9Y4M6</accession>
<comment type="caution">
    <text evidence="5">The sequence shown here is derived from an EMBL/GenBank/DDBJ whole genome shotgun (WGS) entry which is preliminary data.</text>
</comment>
<proteinExistence type="predicted"/>
<evidence type="ECO:0000313" key="5">
    <source>
        <dbReference type="EMBL" id="MFC5056500.1"/>
    </source>
</evidence>
<dbReference type="CDD" id="cd06170">
    <property type="entry name" value="LuxR_C_like"/>
    <property type="match status" value="1"/>
</dbReference>
<dbReference type="SUPFAM" id="SSF46894">
    <property type="entry name" value="C-terminal effector domain of the bipartite response regulators"/>
    <property type="match status" value="1"/>
</dbReference>
<dbReference type="RefSeq" id="WP_344043064.1">
    <property type="nucleotide sequence ID" value="NZ_BAAAKE010000040.1"/>
</dbReference>
<gene>
    <name evidence="5" type="ORF">ACFPFM_22445</name>
</gene>
<keyword evidence="6" id="KW-1185">Reference proteome</keyword>
<name>A0ABV9Y4M6_9PSEU</name>
<feature type="domain" description="HTH luxR-type" evidence="4">
    <location>
        <begin position="909"/>
        <end position="974"/>
    </location>
</feature>
<evidence type="ECO:0000256" key="3">
    <source>
        <dbReference type="SAM" id="MobiDB-lite"/>
    </source>
</evidence>
<sequence length="980" mass="102780">MVGRDLAGRDLISRSLVGQGVAGRDVANRNPVSRNPVGRNPVGRDLVGRELVGRAAELALVDSVLTAGATGPGLLLRGGPGAGKTALLRAAAERARVAGHRVLWATGARAERGFAFSGLHQLLYPVRQDVERLPSPRREVLRRVLADCHHADRLAVSAALLALLAELASAGPVLVVLDDAQWVDPSSAEVLAFVARRLRDRPDRLLAATAADQPTPLAEAGLHDGELPPLDGPAARALLAAHHPDLAPHVRRRVLDEARGNPLALLELPAALAEEQRTGAAPLPAFLPLGRRLAERFGSPVRELPGSARRALLLAALDEDASLAAVTGTSGTAARTALAPAERAGLVRLGPNRVTFAHPVCRLAVVHLASGEQRRRAHAALAGATSGHARARHLGEATPEPDDAVAGELEGAAGRAAANGRLTAAAVSCLRAAELSEDPADRVRRRAQAAYWAWQGGRVGWATDLVRHRVAGDPPDLAAAAVAAYVLAFRDGELDVAHDRLVRALDDPGTTPPVRDTLLEALLHVCSTAATPELWASFDAVLSRHGGSRSAQPGLCRDEPRGRPARERLVELLGAPAAERGGAPLLPLAPVAIAADAAAELRRALCRPVAPEPGDGGFPAAVSDRELELAVVDCTASGLWDEAEVLARRGLAFAESTGLNVVGAVFRARLALLAALRGRDEEARELADRVLRWATPRGVGQALALARRALALAAVGAGDYDRAYEHACRIGPTGSTDPANPTSPSSHTSSKSPAGPTNPISPSTTCQLTPDAAELVLDLVEAAVRTGRTEEARAHLAAVRAAGLDRVSPGTALLVAGATAVAAPDERADALFRAALALPGRDRRPFAHARIRSAYGQWLRRTRAIGPARRELAAALEVLERLGARPWAARVRDDLRATGLTPDRAPDHAPDRPARLTAQEESVARLAASGLTNKQIAAKLYLSDRTVGAHLYKVFPKLGVSSRTALRDALEEVDRVGTAD</sequence>
<dbReference type="PRINTS" id="PR00038">
    <property type="entry name" value="HTHLUXR"/>
</dbReference>
<feature type="region of interest" description="Disordered" evidence="3">
    <location>
        <begin position="731"/>
        <end position="765"/>
    </location>
</feature>
<evidence type="ECO:0000256" key="1">
    <source>
        <dbReference type="ARBA" id="ARBA00022741"/>
    </source>
</evidence>
<dbReference type="Gene3D" id="1.25.40.10">
    <property type="entry name" value="Tetratricopeptide repeat domain"/>
    <property type="match status" value="1"/>
</dbReference>
<dbReference type="InterPro" id="IPR041664">
    <property type="entry name" value="AAA_16"/>
</dbReference>
<evidence type="ECO:0000256" key="2">
    <source>
        <dbReference type="ARBA" id="ARBA00022840"/>
    </source>
</evidence>
<protein>
    <submittedName>
        <fullName evidence="5">AAA family ATPase</fullName>
    </submittedName>
</protein>
<feature type="compositionally biased region" description="Low complexity" evidence="3">
    <location>
        <begin position="738"/>
        <end position="755"/>
    </location>
</feature>
<dbReference type="SMART" id="SM00382">
    <property type="entry name" value="AAA"/>
    <property type="match status" value="1"/>
</dbReference>
<dbReference type="Pfam" id="PF13191">
    <property type="entry name" value="AAA_16"/>
    <property type="match status" value="1"/>
</dbReference>
<dbReference type="PANTHER" id="PTHR16305">
    <property type="entry name" value="TESTICULAR SOLUBLE ADENYLYL CYCLASE"/>
    <property type="match status" value="1"/>
</dbReference>
<dbReference type="Gene3D" id="3.40.50.300">
    <property type="entry name" value="P-loop containing nucleotide triphosphate hydrolases"/>
    <property type="match status" value="1"/>
</dbReference>
<evidence type="ECO:0000313" key="6">
    <source>
        <dbReference type="Proteomes" id="UP001595833"/>
    </source>
</evidence>
<dbReference type="Pfam" id="PF00196">
    <property type="entry name" value="GerE"/>
    <property type="match status" value="1"/>
</dbReference>
<dbReference type="SUPFAM" id="SSF52540">
    <property type="entry name" value="P-loop containing nucleoside triphosphate hydrolases"/>
    <property type="match status" value="1"/>
</dbReference>
<dbReference type="InterPro" id="IPR036388">
    <property type="entry name" value="WH-like_DNA-bd_sf"/>
</dbReference>
<evidence type="ECO:0000259" key="4">
    <source>
        <dbReference type="PROSITE" id="PS50043"/>
    </source>
</evidence>
<dbReference type="InterPro" id="IPR003593">
    <property type="entry name" value="AAA+_ATPase"/>
</dbReference>
<dbReference type="Proteomes" id="UP001595833">
    <property type="component" value="Unassembled WGS sequence"/>
</dbReference>
<dbReference type="InterPro" id="IPR016032">
    <property type="entry name" value="Sig_transdc_resp-reg_C-effctor"/>
</dbReference>
<dbReference type="SUPFAM" id="SSF48452">
    <property type="entry name" value="TPR-like"/>
    <property type="match status" value="1"/>
</dbReference>
<dbReference type="PROSITE" id="PS50043">
    <property type="entry name" value="HTH_LUXR_2"/>
    <property type="match status" value="1"/>
</dbReference>
<dbReference type="InterPro" id="IPR011990">
    <property type="entry name" value="TPR-like_helical_dom_sf"/>
</dbReference>
<dbReference type="InterPro" id="IPR000792">
    <property type="entry name" value="Tscrpt_reg_LuxR_C"/>
</dbReference>
<dbReference type="InterPro" id="IPR027417">
    <property type="entry name" value="P-loop_NTPase"/>
</dbReference>
<dbReference type="Gene3D" id="1.10.10.10">
    <property type="entry name" value="Winged helix-like DNA-binding domain superfamily/Winged helix DNA-binding domain"/>
    <property type="match status" value="1"/>
</dbReference>